<dbReference type="Proteomes" id="UP000198034">
    <property type="component" value="Unassembled WGS sequence"/>
</dbReference>
<dbReference type="PROSITE" id="PS51257">
    <property type="entry name" value="PROKAR_LIPOPROTEIN"/>
    <property type="match status" value="1"/>
</dbReference>
<protein>
    <recommendedName>
        <fullName evidence="3">Lipoprotein</fullName>
    </recommendedName>
</protein>
<dbReference type="AlphaFoldDB" id="A0A246G7X7"/>
<evidence type="ECO:0000313" key="1">
    <source>
        <dbReference type="EMBL" id="OWP74749.1"/>
    </source>
</evidence>
<comment type="caution">
    <text evidence="1">The sequence shown here is derived from an EMBL/GenBank/DDBJ whole genome shotgun (WGS) entry which is preliminary data.</text>
</comment>
<gene>
    <name evidence="1" type="ORF">BWK62_13495</name>
</gene>
<evidence type="ECO:0000313" key="2">
    <source>
        <dbReference type="Proteomes" id="UP000198034"/>
    </source>
</evidence>
<sequence length="396" mass="46291">MKKITSLIVLIGFLFSCSDIKQTQSMLSDGNYDGAIGKAVENLKTNKNSKGKQNYIYLLEEAFAKAKQRDLESISTWEKESNPNNLEKIYNTYIQLQNRQQKIQPLLPLTFIREGRNAQFPFDDYSNALITTKSKLSNFLYENALKLMKTKDKMSFRRAFDDLEYLNSINPEFKDCIKLMEECHSKGTDYVHVYTKNETNMVIPYRLQNDLLDFSTFGLNNKWTVFHNNKQKEINYDFAMLVSFRSINITPENVYEKVFSKEKLITDGTKKPQLNSNGQPIKDEKGNYIMVDNMITVRSTIYEFRQNKSCSIMAKIDYLNLNTNQLINTFPLTSNFVFENIYAHYNGDPRACDNNYTSYFNRRAVSFPSNEQMIYNSGEDLKNKLKQIITNNRFRK</sequence>
<dbReference type="EMBL" id="MTCY01000058">
    <property type="protein sequence ID" value="OWP74749.1"/>
    <property type="molecule type" value="Genomic_DNA"/>
</dbReference>
<name>A0A246G7X7_9FLAO</name>
<organism evidence="1 2">
    <name type="scientific">Flavobacterium columnare</name>
    <dbReference type="NCBI Taxonomy" id="996"/>
    <lineage>
        <taxon>Bacteria</taxon>
        <taxon>Pseudomonadati</taxon>
        <taxon>Bacteroidota</taxon>
        <taxon>Flavobacteriia</taxon>
        <taxon>Flavobacteriales</taxon>
        <taxon>Flavobacteriaceae</taxon>
        <taxon>Flavobacterium</taxon>
    </lineage>
</organism>
<reference evidence="1 2" key="1">
    <citation type="journal article" date="2017" name="Infect. Genet. Evol.">
        <title>Comparative genome analysis of fish pathogen Flavobacterium columnare reveals extensive sequence diversity within the species.</title>
        <authorList>
            <person name="Kayansamruaj P."/>
            <person name="Dong H.T."/>
            <person name="Hirono I."/>
            <person name="Kondo H."/>
            <person name="Senapin S."/>
            <person name="Rodkhum C."/>
        </authorList>
    </citation>
    <scope>NUCLEOTIDE SEQUENCE [LARGE SCALE GENOMIC DNA]</scope>
    <source>
        <strain evidence="1 2">1214</strain>
    </source>
</reference>
<evidence type="ECO:0008006" key="3">
    <source>
        <dbReference type="Google" id="ProtNLM"/>
    </source>
</evidence>
<proteinExistence type="predicted"/>
<accession>A0A246G7X7</accession>